<dbReference type="KEGG" id="ttu:TERTU_3797"/>
<dbReference type="Gene3D" id="3.20.20.150">
    <property type="entry name" value="Divalent-metal-dependent TIM barrel enzymes"/>
    <property type="match status" value="1"/>
</dbReference>
<organism evidence="1 2">
    <name type="scientific">Teredinibacter turnerae (strain ATCC 39867 / T7901)</name>
    <dbReference type="NCBI Taxonomy" id="377629"/>
    <lineage>
        <taxon>Bacteria</taxon>
        <taxon>Pseudomonadati</taxon>
        <taxon>Pseudomonadota</taxon>
        <taxon>Gammaproteobacteria</taxon>
        <taxon>Cellvibrionales</taxon>
        <taxon>Cellvibrionaceae</taxon>
        <taxon>Teredinibacter</taxon>
    </lineage>
</organism>
<dbReference type="OrthoDB" id="9785907at2"/>
<dbReference type="SUPFAM" id="SSF51658">
    <property type="entry name" value="Xylose isomerase-like"/>
    <property type="match status" value="1"/>
</dbReference>
<dbReference type="NCBIfam" id="NF035939">
    <property type="entry name" value="TIM_EboE"/>
    <property type="match status" value="1"/>
</dbReference>
<dbReference type="RefSeq" id="WP_015817648.1">
    <property type="nucleotide sequence ID" value="NC_012997.1"/>
</dbReference>
<evidence type="ECO:0000313" key="2">
    <source>
        <dbReference type="Proteomes" id="UP000009080"/>
    </source>
</evidence>
<dbReference type="STRING" id="377629.TERTU_3797"/>
<gene>
    <name evidence="1" type="ordered locus">TERTU_3797</name>
</gene>
<dbReference type="InterPro" id="IPR036237">
    <property type="entry name" value="Xyl_isomerase-like_sf"/>
</dbReference>
<name>C5BSV2_TERTT</name>
<evidence type="ECO:0000313" key="1">
    <source>
        <dbReference type="EMBL" id="ACR11536.1"/>
    </source>
</evidence>
<reference evidence="1 2" key="1">
    <citation type="journal article" date="2009" name="PLoS ONE">
        <title>The complete genome of Teredinibacter turnerae T7901: an intracellular endosymbiont of marine wood-boring bivalves (shipworms).</title>
        <authorList>
            <person name="Yang J.C."/>
            <person name="Madupu R."/>
            <person name="Durkin A.S."/>
            <person name="Ekborg N.A."/>
            <person name="Pedamallu C.S."/>
            <person name="Hostetler J.B."/>
            <person name="Radune D."/>
            <person name="Toms B.S."/>
            <person name="Henrissat B."/>
            <person name="Coutinho P.M."/>
            <person name="Schwarz S."/>
            <person name="Field L."/>
            <person name="Trindade-Silva A.E."/>
            <person name="Soares C.A.G."/>
            <person name="Elshahawi S."/>
            <person name="Hanora A."/>
            <person name="Schmidt E.W."/>
            <person name="Haygood M.G."/>
            <person name="Posfai J."/>
            <person name="Benner J."/>
            <person name="Madinger C."/>
            <person name="Nove J."/>
            <person name="Anton B."/>
            <person name="Chaudhary K."/>
            <person name="Foster J."/>
            <person name="Holman A."/>
            <person name="Kumar S."/>
            <person name="Lessard P.A."/>
            <person name="Luyten Y.A."/>
            <person name="Slatko B."/>
            <person name="Wood N."/>
            <person name="Wu B."/>
            <person name="Teplitski M."/>
            <person name="Mougous J.D."/>
            <person name="Ward N."/>
            <person name="Eisen J.A."/>
            <person name="Badger J.H."/>
            <person name="Distel D.L."/>
        </authorList>
    </citation>
    <scope>NUCLEOTIDE SEQUENCE [LARGE SCALE GENOMIC DNA]</scope>
    <source>
        <strain evidence="2">ATCC 39867 / T7901</strain>
    </source>
</reference>
<protein>
    <submittedName>
        <fullName evidence="1">Uncharacterized protein</fullName>
    </submittedName>
</protein>
<dbReference type="Proteomes" id="UP000009080">
    <property type="component" value="Chromosome"/>
</dbReference>
<dbReference type="AlphaFoldDB" id="C5BSV2"/>
<dbReference type="HOGENOM" id="CLU_041665_0_0_6"/>
<keyword evidence="2" id="KW-1185">Reference proteome</keyword>
<proteinExistence type="predicted"/>
<dbReference type="InterPro" id="IPR018246">
    <property type="entry name" value="AP_endonuc_F2_Zn_BS"/>
</dbReference>
<sequence>MQLHHHCHLTYCTNIHPGEEWSPFFEALQHSLPQVKSRFCPDQPMGVGLRLSAVAAHALARDAAALSIFQQWLNETQLYVFTINGFPYGKFHGAPVKQAVYQPDWTTPERVVYTETLATLLAALLPAGMHGSISTVPVGFKPDLLAQGKLETAVHNLLKVAAALYHLHQKTGHCIHLALEPEPGCFLETTSETVDFFTTHLFSEGALERWRELVFDARGGDEKDRQSLSLASLKQYLGVCLDTCHAAVMYESSRAAAEMLVEAGVPIHKVQLSSALQVHKVDDVTRTKLASFAEGVYLHQSNIRENNSTEFFLDLPEALAAVQSHQELRSHFHVPVFFQSVDGLGTTQADLIEFLAAQNDNIYSTHLEVETYTFGVLPEPLKTATIEDSIARELDWVLERLR</sequence>
<accession>C5BSV2</accession>
<dbReference type="EMBL" id="CP001614">
    <property type="protein sequence ID" value="ACR11536.1"/>
    <property type="molecule type" value="Genomic_DNA"/>
</dbReference>
<dbReference type="eggNOG" id="COG1082">
    <property type="taxonomic scope" value="Bacteria"/>
</dbReference>
<dbReference type="GO" id="GO:0008270">
    <property type="term" value="F:zinc ion binding"/>
    <property type="evidence" value="ECO:0007669"/>
    <property type="project" value="InterPro"/>
</dbReference>
<dbReference type="PROSITE" id="PS00730">
    <property type="entry name" value="AP_NUCLEASE_F2_2"/>
    <property type="match status" value="1"/>
</dbReference>